<dbReference type="SUPFAM" id="SSF48371">
    <property type="entry name" value="ARM repeat"/>
    <property type="match status" value="1"/>
</dbReference>
<feature type="compositionally biased region" description="Basic and acidic residues" evidence="6">
    <location>
        <begin position="580"/>
        <end position="593"/>
    </location>
</feature>
<evidence type="ECO:0000256" key="4">
    <source>
        <dbReference type="ARBA" id="ARBA00022701"/>
    </source>
</evidence>
<dbReference type="EMBL" id="KZ819298">
    <property type="protein sequence ID" value="PWN96606.1"/>
    <property type="molecule type" value="Genomic_DNA"/>
</dbReference>
<comment type="similarity">
    <text evidence="2">Belongs to the CLASP family.</text>
</comment>
<dbReference type="PANTHER" id="PTHR21567">
    <property type="entry name" value="CLASP"/>
    <property type="match status" value="1"/>
</dbReference>
<protein>
    <recommendedName>
        <fullName evidence="7">TOG domain-containing protein</fullName>
    </recommendedName>
</protein>
<dbReference type="GO" id="GO:0090307">
    <property type="term" value="P:mitotic spindle assembly"/>
    <property type="evidence" value="ECO:0007669"/>
    <property type="project" value="TreeGrafter"/>
</dbReference>
<feature type="compositionally biased region" description="Low complexity" evidence="6">
    <location>
        <begin position="848"/>
        <end position="862"/>
    </location>
</feature>
<dbReference type="Pfam" id="PF12348">
    <property type="entry name" value="CLASP_N"/>
    <property type="match status" value="1"/>
</dbReference>
<feature type="compositionally biased region" description="Low complexity" evidence="6">
    <location>
        <begin position="635"/>
        <end position="646"/>
    </location>
</feature>
<feature type="compositionally biased region" description="Basic and acidic residues" evidence="6">
    <location>
        <begin position="836"/>
        <end position="847"/>
    </location>
</feature>
<evidence type="ECO:0000313" key="9">
    <source>
        <dbReference type="Proteomes" id="UP000245946"/>
    </source>
</evidence>
<evidence type="ECO:0000256" key="5">
    <source>
        <dbReference type="ARBA" id="ARBA00022776"/>
    </source>
</evidence>
<dbReference type="GO" id="GO:0005815">
    <property type="term" value="C:microtubule organizing center"/>
    <property type="evidence" value="ECO:0007669"/>
    <property type="project" value="TreeGrafter"/>
</dbReference>
<organism evidence="8 9">
    <name type="scientific">Tilletiopsis washingtonensis</name>
    <dbReference type="NCBI Taxonomy" id="58919"/>
    <lineage>
        <taxon>Eukaryota</taxon>
        <taxon>Fungi</taxon>
        <taxon>Dikarya</taxon>
        <taxon>Basidiomycota</taxon>
        <taxon>Ustilaginomycotina</taxon>
        <taxon>Exobasidiomycetes</taxon>
        <taxon>Entylomatales</taxon>
        <taxon>Entylomatales incertae sedis</taxon>
        <taxon>Tilletiopsis</taxon>
    </lineage>
</organism>
<dbReference type="PANTHER" id="PTHR21567:SF9">
    <property type="entry name" value="CLIP-ASSOCIATING PROTEIN"/>
    <property type="match status" value="1"/>
</dbReference>
<dbReference type="Pfam" id="PF21040">
    <property type="entry name" value="CEP104-like_TOG"/>
    <property type="match status" value="1"/>
</dbReference>
<dbReference type="RefSeq" id="XP_025596885.1">
    <property type="nucleotide sequence ID" value="XM_025744273.1"/>
</dbReference>
<feature type="compositionally biased region" description="Low complexity" evidence="6">
    <location>
        <begin position="559"/>
        <end position="579"/>
    </location>
</feature>
<evidence type="ECO:0000256" key="3">
    <source>
        <dbReference type="ARBA" id="ARBA00022618"/>
    </source>
</evidence>
<feature type="compositionally biased region" description="Acidic residues" evidence="6">
    <location>
        <begin position="777"/>
        <end position="793"/>
    </location>
</feature>
<feature type="compositionally biased region" description="Low complexity" evidence="6">
    <location>
        <begin position="748"/>
        <end position="767"/>
    </location>
</feature>
<dbReference type="STRING" id="58919.A0A316Z5N3"/>
<keyword evidence="5" id="KW-0131">Cell cycle</keyword>
<evidence type="ECO:0000256" key="6">
    <source>
        <dbReference type="SAM" id="MobiDB-lite"/>
    </source>
</evidence>
<reference evidence="8 9" key="1">
    <citation type="journal article" date="2018" name="Mol. Biol. Evol.">
        <title>Broad Genomic Sampling Reveals a Smut Pathogenic Ancestry of the Fungal Clade Ustilaginomycotina.</title>
        <authorList>
            <person name="Kijpornyongpan T."/>
            <person name="Mondo S.J."/>
            <person name="Barry K."/>
            <person name="Sandor L."/>
            <person name="Lee J."/>
            <person name="Lipzen A."/>
            <person name="Pangilinan J."/>
            <person name="LaButti K."/>
            <person name="Hainaut M."/>
            <person name="Henrissat B."/>
            <person name="Grigoriev I.V."/>
            <person name="Spatafora J.W."/>
            <person name="Aime M.C."/>
        </authorList>
    </citation>
    <scope>NUCLEOTIDE SEQUENCE [LARGE SCALE GENOMIC DNA]</scope>
    <source>
        <strain evidence="8 9">MCA 4186</strain>
    </source>
</reference>
<feature type="compositionally biased region" description="Low complexity" evidence="6">
    <location>
        <begin position="694"/>
        <end position="731"/>
    </location>
</feature>
<sequence>MDADAQDAHAARIDTLLATLDGGADVERRASALSSLGVALDAGPPPDALALVEPVHKALRHSHPSLFVPALASLASLLEAMDSAAHLARAVATWLPPVLERLGDAKERVRVAARGALDAVVAAAMGKMGAAGVQRGENAAASLERLLREVGLQGKSPRVREQVTLHLPSLRAAHKLPLRPLLSPLVDLLSDADGPVREAARSTLLALFGPASGGAKADLKRELEKKGTRKQTADALLASVFAMESETEEARIAPRQAAVHASAPPGAVPTPVMTAAAAEDVPIVHIASRQDLERTLAPLHACFEGRESEHNWAAREAAIVKLRGILRAPGAEGKLGEAIGREVKGLGEGIVKGASTLRTTLAMHSLALIGELAQQLGDELPESVADLFLTSLLKMAGFTKKLVATASQQAVACLLRSLAYRHKFLDLLWAHLQEKTVATRIWMCTHLCTLIETHGAQRRHALEAHNGLDILDRALKRALPDQNKDVRAKARDAFFHFQRVWPGEAERLLETLDASTKKQVAAALAEAGGPATAPSSTVGSPAAAGTPGVPAKARSASIAAVPPARRPGGPSSAILAAKRAASERLARERREAEEAAQAEAEAQAQQEGEAPADEEAQAAAEAKADQAAAEEEAYARVAATRAAARAPSTPRERPLSLLDSSPTGIPAPTTRRGHARSASSSSSQQATPRLGSDPAPSSSTPTGVAAATAASRSRAPSASSSSTPPSHGSAARLRGGVAPGASLPPPSSTRTRTASTSSSSASSVSRPTRLRAAAQQDADETTELPAALDDDVSLDLMAFSSSPIAPGPRTGSTSAFARRQAVSAEQARRHAAAAADEARQMQHRLDEPASPIAAAAAVPSASTLPPLDTPAASGTGAPVPGSSAGAEPPGTPGAKPLAPGGAAGGASWFNKRAARLENGGAEPSASSSPIKARPEAAEWVAALASGQADLRIFRRLAKLSADFPVPLASSSTEAEEELTPGLYSTRLEAREAKEALRAEEEAGKERAIGAWLEGGLFDKLWDALLRQLEAEPRSEELHAAALVVLQRLISHQHALLAATNREAALLALLLQLRRRRRERATQSACEALVDAWTARTEPILGLGTLMAALDAALGKRRAAAAAATNGNGSAPSAAEEAARVRVYTLGLRSLGRLLLRLPPELVEEELPRAKLLITAAFGAPAVELRLAATQVIVAAHARMHDTPTLFRILAPLEESQRDLLTYYISKST</sequence>
<evidence type="ECO:0000259" key="7">
    <source>
        <dbReference type="SMART" id="SM01349"/>
    </source>
</evidence>
<dbReference type="GO" id="GO:0005881">
    <property type="term" value="C:cytoplasmic microtubule"/>
    <property type="evidence" value="ECO:0007669"/>
    <property type="project" value="TreeGrafter"/>
</dbReference>
<dbReference type="InterPro" id="IPR011989">
    <property type="entry name" value="ARM-like"/>
</dbReference>
<evidence type="ECO:0000256" key="1">
    <source>
        <dbReference type="ARBA" id="ARBA00004186"/>
    </source>
</evidence>
<dbReference type="Proteomes" id="UP000245946">
    <property type="component" value="Unassembled WGS sequence"/>
</dbReference>
<dbReference type="InterPro" id="IPR024395">
    <property type="entry name" value="CLASP_N_dom"/>
</dbReference>
<evidence type="ECO:0000313" key="8">
    <source>
        <dbReference type="EMBL" id="PWN96606.1"/>
    </source>
</evidence>
<dbReference type="GO" id="GO:0008017">
    <property type="term" value="F:microtubule binding"/>
    <property type="evidence" value="ECO:0007669"/>
    <property type="project" value="TreeGrafter"/>
</dbReference>
<dbReference type="GeneID" id="37271817"/>
<dbReference type="InterPro" id="IPR016024">
    <property type="entry name" value="ARM-type_fold"/>
</dbReference>
<dbReference type="GO" id="GO:0005876">
    <property type="term" value="C:spindle microtubule"/>
    <property type="evidence" value="ECO:0007669"/>
    <property type="project" value="TreeGrafter"/>
</dbReference>
<proteinExistence type="inferred from homology"/>
<comment type="subcellular location">
    <subcellularLocation>
        <location evidence="1">Cytoplasm</location>
        <location evidence="1">Cytoskeleton</location>
        <location evidence="1">Spindle</location>
    </subcellularLocation>
</comment>
<dbReference type="GO" id="GO:0051301">
    <property type="term" value="P:cell division"/>
    <property type="evidence" value="ECO:0007669"/>
    <property type="project" value="UniProtKB-KW"/>
</dbReference>
<dbReference type="SMART" id="SM01349">
    <property type="entry name" value="TOG"/>
    <property type="match status" value="2"/>
</dbReference>
<feature type="compositionally biased region" description="Low complexity" evidence="6">
    <location>
        <begin position="617"/>
        <end position="627"/>
    </location>
</feature>
<accession>A0A316Z5N3</accession>
<keyword evidence="3" id="KW-0132">Cell division</keyword>
<keyword evidence="4" id="KW-0493">Microtubule</keyword>
<keyword evidence="9" id="KW-1185">Reference proteome</keyword>
<dbReference type="Gene3D" id="1.25.10.10">
    <property type="entry name" value="Leucine-rich Repeat Variant"/>
    <property type="match status" value="2"/>
</dbReference>
<feature type="domain" description="TOG" evidence="7">
    <location>
        <begin position="1"/>
        <end position="246"/>
    </location>
</feature>
<dbReference type="GO" id="GO:1990023">
    <property type="term" value="C:mitotic spindle midzone"/>
    <property type="evidence" value="ECO:0007669"/>
    <property type="project" value="TreeGrafter"/>
</dbReference>
<dbReference type="AlphaFoldDB" id="A0A316Z5N3"/>
<feature type="compositionally biased region" description="Low complexity" evidence="6">
    <location>
        <begin position="677"/>
        <end position="686"/>
    </location>
</feature>
<name>A0A316Z5N3_9BASI</name>
<feature type="domain" description="TOG" evidence="7">
    <location>
        <begin position="285"/>
        <end position="533"/>
    </location>
</feature>
<dbReference type="InterPro" id="IPR034085">
    <property type="entry name" value="TOG"/>
</dbReference>
<feature type="region of interest" description="Disordered" evidence="6">
    <location>
        <begin position="529"/>
        <end position="906"/>
    </location>
</feature>
<gene>
    <name evidence="8" type="ORF">FA09DRAFT_339977</name>
</gene>
<dbReference type="OrthoDB" id="46159at2759"/>
<feature type="compositionally biased region" description="Low complexity" evidence="6">
    <location>
        <begin position="595"/>
        <end position="609"/>
    </location>
</feature>
<evidence type="ECO:0000256" key="2">
    <source>
        <dbReference type="ARBA" id="ARBA00009549"/>
    </source>
</evidence>
<keyword evidence="5" id="KW-0498">Mitosis</keyword>